<dbReference type="OMA" id="CHPARDE"/>
<feature type="compositionally biased region" description="Pro residues" evidence="1">
    <location>
        <begin position="203"/>
        <end position="269"/>
    </location>
</feature>
<evidence type="ECO:0000313" key="3">
    <source>
        <dbReference type="Proteomes" id="UP000001292"/>
    </source>
</evidence>
<feature type="compositionally biased region" description="Low complexity" evidence="1">
    <location>
        <begin position="298"/>
        <end position="310"/>
    </location>
</feature>
<evidence type="ECO:0000313" key="2">
    <source>
        <dbReference type="EMBL" id="EDW51026.1"/>
    </source>
</evidence>
<feature type="compositionally biased region" description="Pro residues" evidence="1">
    <location>
        <begin position="277"/>
        <end position="297"/>
    </location>
</feature>
<reference evidence="2 3" key="1">
    <citation type="journal article" date="2007" name="Nature">
        <title>Evolution of genes and genomes on the Drosophila phylogeny.</title>
        <authorList>
            <consortium name="Drosophila 12 Genomes Consortium"/>
            <person name="Clark A.G."/>
            <person name="Eisen M.B."/>
            <person name="Smith D.R."/>
            <person name="Bergman C.M."/>
            <person name="Oliver B."/>
            <person name="Markow T.A."/>
            <person name="Kaufman T.C."/>
            <person name="Kellis M."/>
            <person name="Gelbart W."/>
            <person name="Iyer V.N."/>
            <person name="Pollard D.A."/>
            <person name="Sackton T.B."/>
            <person name="Larracuente A.M."/>
            <person name="Singh N.D."/>
            <person name="Abad J.P."/>
            <person name="Abt D.N."/>
            <person name="Adryan B."/>
            <person name="Aguade M."/>
            <person name="Akashi H."/>
            <person name="Anderson W.W."/>
            <person name="Aquadro C.F."/>
            <person name="Ardell D.H."/>
            <person name="Arguello R."/>
            <person name="Artieri C.G."/>
            <person name="Barbash D.A."/>
            <person name="Barker D."/>
            <person name="Barsanti P."/>
            <person name="Batterham P."/>
            <person name="Batzoglou S."/>
            <person name="Begun D."/>
            <person name="Bhutkar A."/>
            <person name="Blanco E."/>
            <person name="Bosak S.A."/>
            <person name="Bradley R.K."/>
            <person name="Brand A.D."/>
            <person name="Brent M.R."/>
            <person name="Brooks A.N."/>
            <person name="Brown R.H."/>
            <person name="Butlin R.K."/>
            <person name="Caggese C."/>
            <person name="Calvi B.R."/>
            <person name="Bernardo de Carvalho A."/>
            <person name="Caspi A."/>
            <person name="Castrezana S."/>
            <person name="Celniker S.E."/>
            <person name="Chang J.L."/>
            <person name="Chapple C."/>
            <person name="Chatterji S."/>
            <person name="Chinwalla A."/>
            <person name="Civetta A."/>
            <person name="Clifton S.W."/>
            <person name="Comeron J.M."/>
            <person name="Costello J.C."/>
            <person name="Coyne J.A."/>
            <person name="Daub J."/>
            <person name="David R.G."/>
            <person name="Delcher A.L."/>
            <person name="Delehaunty K."/>
            <person name="Do C.B."/>
            <person name="Ebling H."/>
            <person name="Edwards K."/>
            <person name="Eickbush T."/>
            <person name="Evans J.D."/>
            <person name="Filipski A."/>
            <person name="Findeiss S."/>
            <person name="Freyhult E."/>
            <person name="Fulton L."/>
            <person name="Fulton R."/>
            <person name="Garcia A.C."/>
            <person name="Gardiner A."/>
            <person name="Garfield D.A."/>
            <person name="Garvin B.E."/>
            <person name="Gibson G."/>
            <person name="Gilbert D."/>
            <person name="Gnerre S."/>
            <person name="Godfrey J."/>
            <person name="Good R."/>
            <person name="Gotea V."/>
            <person name="Gravely B."/>
            <person name="Greenberg A.J."/>
            <person name="Griffiths-Jones S."/>
            <person name="Gross S."/>
            <person name="Guigo R."/>
            <person name="Gustafson E.A."/>
            <person name="Haerty W."/>
            <person name="Hahn M.W."/>
            <person name="Halligan D.L."/>
            <person name="Halpern A.L."/>
            <person name="Halter G.M."/>
            <person name="Han M.V."/>
            <person name="Heger A."/>
            <person name="Hillier L."/>
            <person name="Hinrichs A.S."/>
            <person name="Holmes I."/>
            <person name="Hoskins R.A."/>
            <person name="Hubisz M.J."/>
            <person name="Hultmark D."/>
            <person name="Huntley M.A."/>
            <person name="Jaffe D.B."/>
            <person name="Jagadeeshan S."/>
            <person name="Jeck W.R."/>
            <person name="Johnson J."/>
            <person name="Jones C.D."/>
            <person name="Jordan W.C."/>
            <person name="Karpen G.H."/>
            <person name="Kataoka E."/>
            <person name="Keightley P.D."/>
            <person name="Kheradpour P."/>
            <person name="Kirkness E.F."/>
            <person name="Koerich L.B."/>
            <person name="Kristiansen K."/>
            <person name="Kudrna D."/>
            <person name="Kulathinal R.J."/>
            <person name="Kumar S."/>
            <person name="Kwok R."/>
            <person name="Lander E."/>
            <person name="Langley C.H."/>
            <person name="Lapoint R."/>
            <person name="Lazzaro B.P."/>
            <person name="Lee S.J."/>
            <person name="Levesque L."/>
            <person name="Li R."/>
            <person name="Lin C.F."/>
            <person name="Lin M.F."/>
            <person name="Lindblad-Toh K."/>
            <person name="Llopart A."/>
            <person name="Long M."/>
            <person name="Low L."/>
            <person name="Lozovsky E."/>
            <person name="Lu J."/>
            <person name="Luo M."/>
            <person name="Machado C.A."/>
            <person name="Makalowski W."/>
            <person name="Marzo M."/>
            <person name="Matsuda M."/>
            <person name="Matzkin L."/>
            <person name="McAllister B."/>
            <person name="McBride C.S."/>
            <person name="McKernan B."/>
            <person name="McKernan K."/>
            <person name="Mendez-Lago M."/>
            <person name="Minx P."/>
            <person name="Mollenhauer M.U."/>
            <person name="Montooth K."/>
            <person name="Mount S.M."/>
            <person name="Mu X."/>
            <person name="Myers E."/>
            <person name="Negre B."/>
            <person name="Newfeld S."/>
            <person name="Nielsen R."/>
            <person name="Noor M.A."/>
            <person name="O'Grady P."/>
            <person name="Pachter L."/>
            <person name="Papaceit M."/>
            <person name="Parisi M.J."/>
            <person name="Parisi M."/>
            <person name="Parts L."/>
            <person name="Pedersen J.S."/>
            <person name="Pesole G."/>
            <person name="Phillippy A.M."/>
            <person name="Ponting C.P."/>
            <person name="Pop M."/>
            <person name="Porcelli D."/>
            <person name="Powell J.R."/>
            <person name="Prohaska S."/>
            <person name="Pruitt K."/>
            <person name="Puig M."/>
            <person name="Quesneville H."/>
            <person name="Ram K.R."/>
            <person name="Rand D."/>
            <person name="Rasmussen M.D."/>
            <person name="Reed L.K."/>
            <person name="Reenan R."/>
            <person name="Reily A."/>
            <person name="Remington K.A."/>
            <person name="Rieger T.T."/>
            <person name="Ritchie M.G."/>
            <person name="Robin C."/>
            <person name="Rogers Y.H."/>
            <person name="Rohde C."/>
            <person name="Rozas J."/>
            <person name="Rubenfield M.J."/>
            <person name="Ruiz A."/>
            <person name="Russo S."/>
            <person name="Salzberg S.L."/>
            <person name="Sanchez-Gracia A."/>
            <person name="Saranga D.J."/>
            <person name="Sato H."/>
            <person name="Schaeffer S.W."/>
            <person name="Schatz M.C."/>
            <person name="Schlenke T."/>
            <person name="Schwartz R."/>
            <person name="Segarra C."/>
            <person name="Singh R.S."/>
            <person name="Sirot L."/>
            <person name="Sirota M."/>
            <person name="Sisneros N.B."/>
            <person name="Smith C.D."/>
            <person name="Smith T.F."/>
            <person name="Spieth J."/>
            <person name="Stage D.E."/>
            <person name="Stark A."/>
            <person name="Stephan W."/>
            <person name="Strausberg R.L."/>
            <person name="Strempel S."/>
            <person name="Sturgill D."/>
            <person name="Sutton G."/>
            <person name="Sutton G.G."/>
            <person name="Tao W."/>
            <person name="Teichmann S."/>
            <person name="Tobari Y.N."/>
            <person name="Tomimura Y."/>
            <person name="Tsolas J.M."/>
            <person name="Valente V.L."/>
            <person name="Venter E."/>
            <person name="Venter J.C."/>
            <person name="Vicario S."/>
            <person name="Vieira F.G."/>
            <person name="Vilella A.J."/>
            <person name="Villasante A."/>
            <person name="Walenz B."/>
            <person name="Wang J."/>
            <person name="Wasserman M."/>
            <person name="Watts T."/>
            <person name="Wilson D."/>
            <person name="Wilson R.K."/>
            <person name="Wing R.A."/>
            <person name="Wolfner M.F."/>
            <person name="Wong A."/>
            <person name="Wong G.K."/>
            <person name="Wu C.I."/>
            <person name="Wu G."/>
            <person name="Yamamoto D."/>
            <person name="Yang H.P."/>
            <person name="Yang S.P."/>
            <person name="Yorke J.A."/>
            <person name="Yoshida K."/>
            <person name="Zdobnov E."/>
            <person name="Zhang P."/>
            <person name="Zhang Y."/>
            <person name="Zimin A.V."/>
            <person name="Baldwin J."/>
            <person name="Abdouelleil A."/>
            <person name="Abdulkadir J."/>
            <person name="Abebe A."/>
            <person name="Abera B."/>
            <person name="Abreu J."/>
            <person name="Acer S.C."/>
            <person name="Aftuck L."/>
            <person name="Alexander A."/>
            <person name="An P."/>
            <person name="Anderson E."/>
            <person name="Anderson S."/>
            <person name="Arachi H."/>
            <person name="Azer M."/>
            <person name="Bachantsang P."/>
            <person name="Barry A."/>
            <person name="Bayul T."/>
            <person name="Berlin A."/>
            <person name="Bessette D."/>
            <person name="Bloom T."/>
            <person name="Blye J."/>
            <person name="Boguslavskiy L."/>
            <person name="Bonnet C."/>
            <person name="Boukhgalter B."/>
            <person name="Bourzgui I."/>
            <person name="Brown A."/>
            <person name="Cahill P."/>
            <person name="Channer S."/>
            <person name="Cheshatsang Y."/>
            <person name="Chuda L."/>
            <person name="Citroen M."/>
            <person name="Collymore A."/>
            <person name="Cooke P."/>
            <person name="Costello M."/>
            <person name="D'Aco K."/>
            <person name="Daza R."/>
            <person name="De Haan G."/>
            <person name="DeGray S."/>
            <person name="DeMaso C."/>
            <person name="Dhargay N."/>
            <person name="Dooley K."/>
            <person name="Dooley E."/>
            <person name="Doricent M."/>
            <person name="Dorje P."/>
            <person name="Dorjee K."/>
            <person name="Dupes A."/>
            <person name="Elong R."/>
            <person name="Falk J."/>
            <person name="Farina A."/>
            <person name="Faro S."/>
            <person name="Ferguson D."/>
            <person name="Fisher S."/>
            <person name="Foley C.D."/>
            <person name="Franke A."/>
            <person name="Friedrich D."/>
            <person name="Gadbois L."/>
            <person name="Gearin G."/>
            <person name="Gearin C.R."/>
            <person name="Giannoukos G."/>
            <person name="Goode T."/>
            <person name="Graham J."/>
            <person name="Grandbois E."/>
            <person name="Grewal S."/>
            <person name="Gyaltsen K."/>
            <person name="Hafez N."/>
            <person name="Hagos B."/>
            <person name="Hall J."/>
            <person name="Henson C."/>
            <person name="Hollinger A."/>
            <person name="Honan T."/>
            <person name="Huard M.D."/>
            <person name="Hughes L."/>
            <person name="Hurhula B."/>
            <person name="Husby M.E."/>
            <person name="Kamat A."/>
            <person name="Kanga B."/>
            <person name="Kashin S."/>
            <person name="Khazanovich D."/>
            <person name="Kisner P."/>
            <person name="Lance K."/>
            <person name="Lara M."/>
            <person name="Lee W."/>
            <person name="Lennon N."/>
            <person name="Letendre F."/>
            <person name="LeVine R."/>
            <person name="Lipovsky A."/>
            <person name="Liu X."/>
            <person name="Liu J."/>
            <person name="Liu S."/>
            <person name="Lokyitsang T."/>
            <person name="Lokyitsang Y."/>
            <person name="Lubonja R."/>
            <person name="Lui A."/>
            <person name="MacDonald P."/>
            <person name="Magnisalis V."/>
            <person name="Maru K."/>
            <person name="Matthews C."/>
            <person name="McCusker W."/>
            <person name="McDonough S."/>
            <person name="Mehta T."/>
            <person name="Meldrim J."/>
            <person name="Meneus L."/>
            <person name="Mihai O."/>
            <person name="Mihalev A."/>
            <person name="Mihova T."/>
            <person name="Mittelman R."/>
            <person name="Mlenga V."/>
            <person name="Montmayeur A."/>
            <person name="Mulrain L."/>
            <person name="Navidi A."/>
            <person name="Naylor J."/>
            <person name="Negash T."/>
            <person name="Nguyen T."/>
            <person name="Nguyen N."/>
            <person name="Nicol R."/>
            <person name="Norbu C."/>
            <person name="Norbu N."/>
            <person name="Novod N."/>
            <person name="O'Neill B."/>
            <person name="Osman S."/>
            <person name="Markiewicz E."/>
            <person name="Oyono O.L."/>
            <person name="Patti C."/>
            <person name="Phunkhang P."/>
            <person name="Pierre F."/>
            <person name="Priest M."/>
            <person name="Raghuraman S."/>
            <person name="Rege F."/>
            <person name="Reyes R."/>
            <person name="Rise C."/>
            <person name="Rogov P."/>
            <person name="Ross K."/>
            <person name="Ryan E."/>
            <person name="Settipalli S."/>
            <person name="Shea T."/>
            <person name="Sherpa N."/>
            <person name="Shi L."/>
            <person name="Shih D."/>
            <person name="Sparrow T."/>
            <person name="Spaulding J."/>
            <person name="Stalker J."/>
            <person name="Stange-Thomann N."/>
            <person name="Stavropoulos S."/>
            <person name="Stone C."/>
            <person name="Strader C."/>
            <person name="Tesfaye S."/>
            <person name="Thomson T."/>
            <person name="Thoulutsang Y."/>
            <person name="Thoulutsang D."/>
            <person name="Topham K."/>
            <person name="Topping I."/>
            <person name="Tsamla T."/>
            <person name="Vassiliev H."/>
            <person name="Vo A."/>
            <person name="Wangchuk T."/>
            <person name="Wangdi T."/>
            <person name="Weiand M."/>
            <person name="Wilkinson J."/>
            <person name="Wilson A."/>
            <person name="Yadav S."/>
            <person name="Young G."/>
            <person name="Yu Q."/>
            <person name="Zembek L."/>
            <person name="Zhong D."/>
            <person name="Zimmer A."/>
            <person name="Zwirko Z."/>
            <person name="Jaffe D.B."/>
            <person name="Alvarez P."/>
            <person name="Brockman W."/>
            <person name="Butler J."/>
            <person name="Chin C."/>
            <person name="Gnerre S."/>
            <person name="Grabherr M."/>
            <person name="Kleber M."/>
            <person name="Mauceli E."/>
            <person name="MacCallum I."/>
        </authorList>
    </citation>
    <scope>NUCLEOTIDE SEQUENCE [LARGE SCALE GENOMIC DNA]</scope>
    <source>
        <strain evidence="3">Rob3c / Tucson 14021-0248.25</strain>
    </source>
</reference>
<dbReference type="AlphaFoldDB" id="B4IMQ0"/>
<name>B4IMQ0_DROSE</name>
<feature type="compositionally biased region" description="Acidic residues" evidence="1">
    <location>
        <begin position="50"/>
        <end position="65"/>
    </location>
</feature>
<proteinExistence type="predicted"/>
<accession>B4IMQ0</accession>
<feature type="region of interest" description="Disordered" evidence="1">
    <location>
        <begin position="36"/>
        <end position="136"/>
    </location>
</feature>
<keyword evidence="3" id="KW-1185">Reference proteome</keyword>
<feature type="compositionally biased region" description="Gly residues" evidence="1">
    <location>
        <begin position="327"/>
        <end position="336"/>
    </location>
</feature>
<dbReference type="Proteomes" id="UP000001292">
    <property type="component" value="Unassembled WGS sequence"/>
</dbReference>
<evidence type="ECO:0000256" key="1">
    <source>
        <dbReference type="SAM" id="MobiDB-lite"/>
    </source>
</evidence>
<feature type="compositionally biased region" description="Basic residues" evidence="1">
    <location>
        <begin position="106"/>
        <end position="117"/>
    </location>
</feature>
<sequence>MAAHVFNAREVRETGAGEQPGAIWSRDTDSYLQLLASPLVSRSPSPGSVEDPEEIPDIELEDDQPMAEAEGAAEVITLSSESEEDDDGAETVTPEVSSDENETARKARARMAYRSVRRATQGQGRTRLGVTPSTEDTVDMRRFMEARVATLRRFQQMVDARRVADAEAAWQKRLARLQEEEEALWAPTTEQPEPTQPLARQLPPTPLPPQPPLPLTPPPRQPPPPPPPRMTAAQSPPPPPPRMMAPQSPPPPPPRMTAAQSPPPTPPRMTPAQAPQLTPPRPKPASMPTPPRPPHTPSTPTAMAMAMAPTVGDVDVARIGGDRGRAGSPGLGRGGK</sequence>
<dbReference type="PRINTS" id="PR01217">
    <property type="entry name" value="PRICHEXTENSN"/>
</dbReference>
<feature type="compositionally biased region" description="Low complexity" evidence="1">
    <location>
        <begin position="187"/>
        <end position="202"/>
    </location>
</feature>
<protein>
    <submittedName>
        <fullName evidence="2">GM13143</fullName>
    </submittedName>
</protein>
<dbReference type="EMBL" id="CH481122">
    <property type="protein sequence ID" value="EDW51026.1"/>
    <property type="molecule type" value="Genomic_DNA"/>
</dbReference>
<dbReference type="HOGENOM" id="CLU_064380_0_0_1"/>
<feature type="region of interest" description="Disordered" evidence="1">
    <location>
        <begin position="181"/>
        <end position="336"/>
    </location>
</feature>
<feature type="region of interest" description="Disordered" evidence="1">
    <location>
        <begin position="1"/>
        <end position="24"/>
    </location>
</feature>
<organism evidence="3">
    <name type="scientific">Drosophila sechellia</name>
    <name type="common">Fruit fly</name>
    <dbReference type="NCBI Taxonomy" id="7238"/>
    <lineage>
        <taxon>Eukaryota</taxon>
        <taxon>Metazoa</taxon>
        <taxon>Ecdysozoa</taxon>
        <taxon>Arthropoda</taxon>
        <taxon>Hexapoda</taxon>
        <taxon>Insecta</taxon>
        <taxon>Pterygota</taxon>
        <taxon>Neoptera</taxon>
        <taxon>Endopterygota</taxon>
        <taxon>Diptera</taxon>
        <taxon>Brachycera</taxon>
        <taxon>Muscomorpha</taxon>
        <taxon>Ephydroidea</taxon>
        <taxon>Drosophilidae</taxon>
        <taxon>Drosophila</taxon>
        <taxon>Sophophora</taxon>
    </lineage>
</organism>
<dbReference type="PhylomeDB" id="B4IMQ0"/>
<gene>
    <name evidence="2" type="primary">Dsec\GM13143</name>
    <name evidence="2" type="ORF">Dsec_GM13143</name>
</gene>